<dbReference type="PANTHER" id="PTHR43077:SF10">
    <property type="entry name" value="TRANSPORT PERMEASE PROTEIN"/>
    <property type="match status" value="1"/>
</dbReference>
<evidence type="ECO:0000313" key="6">
    <source>
        <dbReference type="EMBL" id="MFC4129914.1"/>
    </source>
</evidence>
<evidence type="ECO:0000313" key="7">
    <source>
        <dbReference type="Proteomes" id="UP001595816"/>
    </source>
</evidence>
<dbReference type="RefSeq" id="WP_253760148.1">
    <property type="nucleotide sequence ID" value="NZ_JAMZDZ010000001.1"/>
</dbReference>
<protein>
    <recommendedName>
        <fullName evidence="8">DUF3533 domain-containing protein</fullName>
    </recommendedName>
</protein>
<evidence type="ECO:0000256" key="4">
    <source>
        <dbReference type="ARBA" id="ARBA00023136"/>
    </source>
</evidence>
<feature type="transmembrane region" description="Helical" evidence="5">
    <location>
        <begin position="195"/>
        <end position="217"/>
    </location>
</feature>
<sequence length="347" mass="36248">MAGRHQRDSWPQWRWVRWLADRGVSTRSVALVIGVLLLQAGFIASYLAAFHEPKPHEIAVATTNDQVAQQLDGLSGDPLKATVVADRAAAVQRIDDQDAYGAYVVGQQSDELIVASAAGVAVVTTLEQIFQQISAQTGRKFTVTDVKPLPSGDPRGLSGFYLVVGWTVGGYLVASALSVSLGARPSTRQRAVVRLGALAAYAVVSGIVGAWISYAIVGGMPHHYVGLAALGALLVFGVGAATMALQVVSSIVGIGLAVLLFVILGNPSAGGAYAWPLLPGFWRAIGPWLPPGAGLSAFRSIVYFGNSKLLMPLLVLAAYAVVGIVATMLLAGRRPHLAAEIDGFGTT</sequence>
<evidence type="ECO:0000256" key="2">
    <source>
        <dbReference type="ARBA" id="ARBA00022692"/>
    </source>
</evidence>
<dbReference type="EMBL" id="JBHSAY010000003">
    <property type="protein sequence ID" value="MFC4129914.1"/>
    <property type="molecule type" value="Genomic_DNA"/>
</dbReference>
<evidence type="ECO:0000256" key="3">
    <source>
        <dbReference type="ARBA" id="ARBA00022989"/>
    </source>
</evidence>
<gene>
    <name evidence="6" type="ORF">ACFOZ4_04780</name>
</gene>
<feature type="transmembrane region" description="Helical" evidence="5">
    <location>
        <begin position="159"/>
        <end position="183"/>
    </location>
</feature>
<feature type="transmembrane region" description="Helical" evidence="5">
    <location>
        <begin position="29"/>
        <end position="49"/>
    </location>
</feature>
<dbReference type="Proteomes" id="UP001595816">
    <property type="component" value="Unassembled WGS sequence"/>
</dbReference>
<keyword evidence="2 5" id="KW-0812">Transmembrane</keyword>
<keyword evidence="4 5" id="KW-0472">Membrane</keyword>
<keyword evidence="3 5" id="KW-1133">Transmembrane helix</keyword>
<feature type="transmembrane region" description="Helical" evidence="5">
    <location>
        <begin position="309"/>
        <end position="331"/>
    </location>
</feature>
<keyword evidence="7" id="KW-1185">Reference proteome</keyword>
<evidence type="ECO:0008006" key="8">
    <source>
        <dbReference type="Google" id="ProtNLM"/>
    </source>
</evidence>
<feature type="transmembrane region" description="Helical" evidence="5">
    <location>
        <begin position="223"/>
        <end position="245"/>
    </location>
</feature>
<evidence type="ECO:0000256" key="5">
    <source>
        <dbReference type="SAM" id="Phobius"/>
    </source>
</evidence>
<dbReference type="InterPro" id="IPR051328">
    <property type="entry name" value="T7SS_ABC-Transporter"/>
</dbReference>
<comment type="caution">
    <text evidence="6">The sequence shown here is derived from an EMBL/GenBank/DDBJ whole genome shotgun (WGS) entry which is preliminary data.</text>
</comment>
<evidence type="ECO:0000256" key="1">
    <source>
        <dbReference type="ARBA" id="ARBA00004141"/>
    </source>
</evidence>
<comment type="subcellular location">
    <subcellularLocation>
        <location evidence="1">Membrane</location>
        <topology evidence="1">Multi-pass membrane protein</topology>
    </subcellularLocation>
</comment>
<feature type="transmembrane region" description="Helical" evidence="5">
    <location>
        <begin position="252"/>
        <end position="275"/>
    </location>
</feature>
<proteinExistence type="predicted"/>
<reference evidence="7" key="1">
    <citation type="journal article" date="2019" name="Int. J. Syst. Evol. Microbiol.">
        <title>The Global Catalogue of Microorganisms (GCM) 10K type strain sequencing project: providing services to taxonomists for standard genome sequencing and annotation.</title>
        <authorList>
            <consortium name="The Broad Institute Genomics Platform"/>
            <consortium name="The Broad Institute Genome Sequencing Center for Infectious Disease"/>
            <person name="Wu L."/>
            <person name="Ma J."/>
        </authorList>
    </citation>
    <scope>NUCLEOTIDE SEQUENCE [LARGE SCALE GENOMIC DNA]</scope>
    <source>
        <strain evidence="7">CGMCC 4.7289</strain>
    </source>
</reference>
<accession>A0ABV8LJC7</accession>
<name>A0ABV8LJC7_9ACTN</name>
<dbReference type="PANTHER" id="PTHR43077">
    <property type="entry name" value="TRANSPORT PERMEASE YVFS-RELATED"/>
    <property type="match status" value="1"/>
</dbReference>
<organism evidence="6 7">
    <name type="scientific">Hamadaea flava</name>
    <dbReference type="NCBI Taxonomy" id="1742688"/>
    <lineage>
        <taxon>Bacteria</taxon>
        <taxon>Bacillati</taxon>
        <taxon>Actinomycetota</taxon>
        <taxon>Actinomycetes</taxon>
        <taxon>Micromonosporales</taxon>
        <taxon>Micromonosporaceae</taxon>
        <taxon>Hamadaea</taxon>
    </lineage>
</organism>